<evidence type="ECO:0000256" key="1">
    <source>
        <dbReference type="ARBA" id="ARBA00004496"/>
    </source>
</evidence>
<dbReference type="NCBIfam" id="NF001453">
    <property type="entry name" value="PRK00312.1"/>
    <property type="match status" value="1"/>
</dbReference>
<evidence type="ECO:0000256" key="4">
    <source>
        <dbReference type="ARBA" id="ARBA00022603"/>
    </source>
</evidence>
<evidence type="ECO:0000313" key="8">
    <source>
        <dbReference type="EMBL" id="ACY17831.1"/>
    </source>
</evidence>
<dbReference type="PANTHER" id="PTHR11579">
    <property type="entry name" value="PROTEIN-L-ISOASPARTATE O-METHYLTRANSFERASE"/>
    <property type="match status" value="1"/>
</dbReference>
<accession>D0LYG5</accession>
<dbReference type="SUPFAM" id="SSF53335">
    <property type="entry name" value="S-adenosyl-L-methionine-dependent methyltransferases"/>
    <property type="match status" value="1"/>
</dbReference>
<dbReference type="Gene3D" id="3.40.50.150">
    <property type="entry name" value="Vaccinia Virus protein VP39"/>
    <property type="match status" value="1"/>
</dbReference>
<dbReference type="AlphaFoldDB" id="D0LYG5"/>
<dbReference type="eggNOG" id="COG2518">
    <property type="taxonomic scope" value="Bacteria"/>
</dbReference>
<evidence type="ECO:0000256" key="5">
    <source>
        <dbReference type="ARBA" id="ARBA00022679"/>
    </source>
</evidence>
<dbReference type="HAMAP" id="MF_00090">
    <property type="entry name" value="PIMT"/>
    <property type="match status" value="1"/>
</dbReference>
<dbReference type="FunFam" id="3.40.50.150:FF:000010">
    <property type="entry name" value="Protein-L-isoaspartate O-methyltransferase"/>
    <property type="match status" value="1"/>
</dbReference>
<dbReference type="HOGENOM" id="CLU_055432_2_0_7"/>
<dbReference type="GO" id="GO:0004719">
    <property type="term" value="F:protein-L-isoaspartate (D-aspartate) O-methyltransferase activity"/>
    <property type="evidence" value="ECO:0007669"/>
    <property type="project" value="UniProtKB-UniRule"/>
</dbReference>
<comment type="catalytic activity">
    <reaction evidence="7">
        <text>[protein]-L-isoaspartate + S-adenosyl-L-methionine = [protein]-L-isoaspartate alpha-methyl ester + S-adenosyl-L-homocysteine</text>
        <dbReference type="Rhea" id="RHEA:12705"/>
        <dbReference type="Rhea" id="RHEA-COMP:12143"/>
        <dbReference type="Rhea" id="RHEA-COMP:12144"/>
        <dbReference type="ChEBI" id="CHEBI:57856"/>
        <dbReference type="ChEBI" id="CHEBI:59789"/>
        <dbReference type="ChEBI" id="CHEBI:90596"/>
        <dbReference type="ChEBI" id="CHEBI:90598"/>
        <dbReference type="EC" id="2.1.1.77"/>
    </reaction>
</comment>
<dbReference type="PROSITE" id="PS01279">
    <property type="entry name" value="PCMT"/>
    <property type="match status" value="1"/>
</dbReference>
<dbReference type="EC" id="2.1.1.77" evidence="7"/>
<dbReference type="KEGG" id="hoh:Hoch_5347"/>
<keyword evidence="6 7" id="KW-0949">S-adenosyl-L-methionine</keyword>
<evidence type="ECO:0000256" key="6">
    <source>
        <dbReference type="ARBA" id="ARBA00022691"/>
    </source>
</evidence>
<dbReference type="GO" id="GO:0032259">
    <property type="term" value="P:methylation"/>
    <property type="evidence" value="ECO:0007669"/>
    <property type="project" value="UniProtKB-KW"/>
</dbReference>
<dbReference type="InterPro" id="IPR000682">
    <property type="entry name" value="PCMT"/>
</dbReference>
<dbReference type="EMBL" id="CP001804">
    <property type="protein sequence ID" value="ACY17831.1"/>
    <property type="molecule type" value="Genomic_DNA"/>
</dbReference>
<dbReference type="NCBIfam" id="TIGR00080">
    <property type="entry name" value="pimt"/>
    <property type="match status" value="1"/>
</dbReference>
<dbReference type="Pfam" id="PF01135">
    <property type="entry name" value="PCMT"/>
    <property type="match status" value="1"/>
</dbReference>
<organism evidence="8 9">
    <name type="scientific">Haliangium ochraceum (strain DSM 14365 / JCM 11303 / SMP-2)</name>
    <dbReference type="NCBI Taxonomy" id="502025"/>
    <lineage>
        <taxon>Bacteria</taxon>
        <taxon>Pseudomonadati</taxon>
        <taxon>Myxococcota</taxon>
        <taxon>Polyangia</taxon>
        <taxon>Haliangiales</taxon>
        <taxon>Kofleriaceae</taxon>
        <taxon>Haliangium</taxon>
    </lineage>
</organism>
<evidence type="ECO:0000256" key="2">
    <source>
        <dbReference type="ARBA" id="ARBA00005369"/>
    </source>
</evidence>
<dbReference type="CDD" id="cd02440">
    <property type="entry name" value="AdoMet_MTases"/>
    <property type="match status" value="1"/>
</dbReference>
<keyword evidence="5 7" id="KW-0808">Transferase</keyword>
<dbReference type="PANTHER" id="PTHR11579:SF0">
    <property type="entry name" value="PROTEIN-L-ISOASPARTATE(D-ASPARTATE) O-METHYLTRANSFERASE"/>
    <property type="match status" value="1"/>
</dbReference>
<comment type="subcellular location">
    <subcellularLocation>
        <location evidence="1 7">Cytoplasm</location>
    </subcellularLocation>
</comment>
<feature type="active site" evidence="7">
    <location>
        <position position="69"/>
    </location>
</feature>
<dbReference type="GO" id="GO:0005737">
    <property type="term" value="C:cytoplasm"/>
    <property type="evidence" value="ECO:0007669"/>
    <property type="project" value="UniProtKB-SubCell"/>
</dbReference>
<evidence type="ECO:0000256" key="3">
    <source>
        <dbReference type="ARBA" id="ARBA00022490"/>
    </source>
</evidence>
<comment type="function">
    <text evidence="7">Catalyzes the methyl esterification of L-isoaspartyl residues in peptides and proteins that result from spontaneous decomposition of normal L-aspartyl and L-asparaginyl residues. It plays a role in the repair and/or degradation of damaged proteins.</text>
</comment>
<keyword evidence="3 7" id="KW-0963">Cytoplasm</keyword>
<sequence>MVARPPDTTPIDAQRWRMVEEQLIARGIADQRVLRAMVAVPRERFVPAALRAQAHNDSPLPIGHAQTISQPYIVAAMSERLGVAPGARVLEIGTGSGYQTAVLAELGAEVFSIELVPELSAGAAAVLAALGYQRVHLRVGDGYRGWPEAAPFDAILLAAAPPALPAPLIDQLATGGRLIAPVGRERQELRMLERTAAGVTSQVLFPVLFVPMLGRAQQPEDAQTPD</sequence>
<dbReference type="RefSeq" id="WP_012830423.1">
    <property type="nucleotide sequence ID" value="NC_013440.1"/>
</dbReference>
<comment type="similarity">
    <text evidence="2 7">Belongs to the methyltransferase superfamily. L-isoaspartyl/D-aspartyl protein methyltransferase family.</text>
</comment>
<dbReference type="GO" id="GO:0030091">
    <property type="term" value="P:protein repair"/>
    <property type="evidence" value="ECO:0007669"/>
    <property type="project" value="UniProtKB-UniRule"/>
</dbReference>
<dbReference type="InterPro" id="IPR029063">
    <property type="entry name" value="SAM-dependent_MTases_sf"/>
</dbReference>
<proteinExistence type="inferred from homology"/>
<reference evidence="8 9" key="1">
    <citation type="journal article" date="2010" name="Stand. Genomic Sci.">
        <title>Complete genome sequence of Haliangium ochraceum type strain (SMP-2).</title>
        <authorList>
            <consortium name="US DOE Joint Genome Institute (JGI-PGF)"/>
            <person name="Ivanova N."/>
            <person name="Daum C."/>
            <person name="Lang E."/>
            <person name="Abt B."/>
            <person name="Kopitz M."/>
            <person name="Saunders E."/>
            <person name="Lapidus A."/>
            <person name="Lucas S."/>
            <person name="Glavina Del Rio T."/>
            <person name="Nolan M."/>
            <person name="Tice H."/>
            <person name="Copeland A."/>
            <person name="Cheng J.F."/>
            <person name="Chen F."/>
            <person name="Bruce D."/>
            <person name="Goodwin L."/>
            <person name="Pitluck S."/>
            <person name="Mavromatis K."/>
            <person name="Pati A."/>
            <person name="Mikhailova N."/>
            <person name="Chen A."/>
            <person name="Palaniappan K."/>
            <person name="Land M."/>
            <person name="Hauser L."/>
            <person name="Chang Y.J."/>
            <person name="Jeffries C.D."/>
            <person name="Detter J.C."/>
            <person name="Brettin T."/>
            <person name="Rohde M."/>
            <person name="Goker M."/>
            <person name="Bristow J."/>
            <person name="Markowitz V."/>
            <person name="Eisen J.A."/>
            <person name="Hugenholtz P."/>
            <person name="Kyrpides N.C."/>
            <person name="Klenk H.P."/>
        </authorList>
    </citation>
    <scope>NUCLEOTIDE SEQUENCE [LARGE SCALE GENOMIC DNA]</scope>
    <source>
        <strain evidence="9">DSM 14365 / CIP 107738 / JCM 11303 / AJ 13395 / SMP-2</strain>
    </source>
</reference>
<dbReference type="STRING" id="502025.Hoch_5347"/>
<keyword evidence="9" id="KW-1185">Reference proteome</keyword>
<name>D0LYG5_HALO1</name>
<keyword evidence="4 7" id="KW-0489">Methyltransferase</keyword>
<dbReference type="OrthoDB" id="9810066at2"/>
<evidence type="ECO:0000313" key="9">
    <source>
        <dbReference type="Proteomes" id="UP000001880"/>
    </source>
</evidence>
<protein>
    <recommendedName>
        <fullName evidence="7">Protein-L-isoaspartate O-methyltransferase</fullName>
        <ecNumber evidence="7">2.1.1.77</ecNumber>
    </recommendedName>
    <alternativeName>
        <fullName evidence="7">L-isoaspartyl protein carboxyl methyltransferase</fullName>
    </alternativeName>
    <alternativeName>
        <fullName evidence="7">Protein L-isoaspartyl methyltransferase</fullName>
    </alternativeName>
    <alternativeName>
        <fullName evidence="7">Protein-beta-aspartate methyltransferase</fullName>
        <shortName evidence="7">PIMT</shortName>
    </alternativeName>
</protein>
<gene>
    <name evidence="7" type="primary">pcm</name>
    <name evidence="8" type="ordered locus">Hoch_5347</name>
</gene>
<evidence type="ECO:0000256" key="7">
    <source>
        <dbReference type="HAMAP-Rule" id="MF_00090"/>
    </source>
</evidence>
<dbReference type="Proteomes" id="UP000001880">
    <property type="component" value="Chromosome"/>
</dbReference>